<accession>A0A0C3KSZ4</accession>
<evidence type="ECO:0000313" key="2">
    <source>
        <dbReference type="EMBL" id="KIO24603.1"/>
    </source>
</evidence>
<sequence length="190" mass="20849">PDQSYLKRCVSPQCSLLSSPPFSWAPLLRAQFLQPRRTTPSLKLLKGLSGPALPSRLRWNGERLTSRVSTWIMSILLLEASKRSQKGWSTWLGNSSLAPPTQASPTPKTPHASRATAVLASSMRPACSTRTRTPTPTWDGLVSQRGPPTPKRTTPTPRLTSTPTLNSLLPRMRNKLCNFLIAVAGLTTLR</sequence>
<reference evidence="3" key="2">
    <citation type="submission" date="2015-01" db="EMBL/GenBank/DDBJ databases">
        <title>Evolutionary Origins and Diversification of the Mycorrhizal Mutualists.</title>
        <authorList>
            <consortium name="DOE Joint Genome Institute"/>
            <consortium name="Mycorrhizal Genomics Consortium"/>
            <person name="Kohler A."/>
            <person name="Kuo A."/>
            <person name="Nagy L.G."/>
            <person name="Floudas D."/>
            <person name="Copeland A."/>
            <person name="Barry K.W."/>
            <person name="Cichocki N."/>
            <person name="Veneault-Fourrey C."/>
            <person name="LaButti K."/>
            <person name="Lindquist E.A."/>
            <person name="Lipzen A."/>
            <person name="Lundell T."/>
            <person name="Morin E."/>
            <person name="Murat C."/>
            <person name="Riley R."/>
            <person name="Ohm R."/>
            <person name="Sun H."/>
            <person name="Tunlid A."/>
            <person name="Henrissat B."/>
            <person name="Grigoriev I.V."/>
            <person name="Hibbett D.S."/>
            <person name="Martin F."/>
        </authorList>
    </citation>
    <scope>NUCLEOTIDE SEQUENCE [LARGE SCALE GENOMIC DNA]</scope>
    <source>
        <strain evidence="3">MUT 4182</strain>
    </source>
</reference>
<organism evidence="2 3">
    <name type="scientific">Tulasnella calospora MUT 4182</name>
    <dbReference type="NCBI Taxonomy" id="1051891"/>
    <lineage>
        <taxon>Eukaryota</taxon>
        <taxon>Fungi</taxon>
        <taxon>Dikarya</taxon>
        <taxon>Basidiomycota</taxon>
        <taxon>Agaricomycotina</taxon>
        <taxon>Agaricomycetes</taxon>
        <taxon>Cantharellales</taxon>
        <taxon>Tulasnellaceae</taxon>
        <taxon>Tulasnella</taxon>
    </lineage>
</organism>
<evidence type="ECO:0000256" key="1">
    <source>
        <dbReference type="SAM" id="MobiDB-lite"/>
    </source>
</evidence>
<evidence type="ECO:0000313" key="3">
    <source>
        <dbReference type="Proteomes" id="UP000054248"/>
    </source>
</evidence>
<dbReference type="EMBL" id="KN823058">
    <property type="protein sequence ID" value="KIO24603.1"/>
    <property type="molecule type" value="Genomic_DNA"/>
</dbReference>
<dbReference type="Proteomes" id="UP000054248">
    <property type="component" value="Unassembled WGS sequence"/>
</dbReference>
<feature type="region of interest" description="Disordered" evidence="1">
    <location>
        <begin position="120"/>
        <end position="160"/>
    </location>
</feature>
<dbReference type="AlphaFoldDB" id="A0A0C3KSZ4"/>
<name>A0A0C3KSZ4_9AGAM</name>
<keyword evidence="3" id="KW-1185">Reference proteome</keyword>
<protein>
    <submittedName>
        <fullName evidence="2">Uncharacterized protein</fullName>
    </submittedName>
</protein>
<reference evidence="2 3" key="1">
    <citation type="submission" date="2014-04" db="EMBL/GenBank/DDBJ databases">
        <authorList>
            <consortium name="DOE Joint Genome Institute"/>
            <person name="Kuo A."/>
            <person name="Girlanda M."/>
            <person name="Perotto S."/>
            <person name="Kohler A."/>
            <person name="Nagy L.G."/>
            <person name="Floudas D."/>
            <person name="Copeland A."/>
            <person name="Barry K.W."/>
            <person name="Cichocki N."/>
            <person name="Veneault-Fourrey C."/>
            <person name="LaButti K."/>
            <person name="Lindquist E.A."/>
            <person name="Lipzen A."/>
            <person name="Lundell T."/>
            <person name="Morin E."/>
            <person name="Murat C."/>
            <person name="Sun H."/>
            <person name="Tunlid A."/>
            <person name="Henrissat B."/>
            <person name="Grigoriev I.V."/>
            <person name="Hibbett D.S."/>
            <person name="Martin F."/>
            <person name="Nordberg H.P."/>
            <person name="Cantor M.N."/>
            <person name="Hua S.X."/>
        </authorList>
    </citation>
    <scope>NUCLEOTIDE SEQUENCE [LARGE SCALE GENOMIC DNA]</scope>
    <source>
        <strain evidence="2 3">MUT 4182</strain>
    </source>
</reference>
<feature type="compositionally biased region" description="Low complexity" evidence="1">
    <location>
        <begin position="151"/>
        <end position="160"/>
    </location>
</feature>
<dbReference type="HOGENOM" id="CLU_1431291_0_0_1"/>
<proteinExistence type="predicted"/>
<gene>
    <name evidence="2" type="ORF">M407DRAFT_212375</name>
</gene>
<feature type="non-terminal residue" evidence="2">
    <location>
        <position position="1"/>
    </location>
</feature>